<evidence type="ECO:0000313" key="3">
    <source>
        <dbReference type="Proteomes" id="UP001175227"/>
    </source>
</evidence>
<sequence>MIWQPEPAIPPASTLKVKVRMSPSSSVMVGSLTARKHQRAPDVTTPPSINLTWVKRSTRSSKAAQPAPPAIDEKPTKTKHGTLITEVAFSLYIGSYQVVLNASVLVYAWNHITNTAMYIMLEHLSSANVFPFFLFDHHPIVSLI</sequence>
<feature type="region of interest" description="Disordered" evidence="1">
    <location>
        <begin position="57"/>
        <end position="77"/>
    </location>
</feature>
<evidence type="ECO:0000313" key="2">
    <source>
        <dbReference type="EMBL" id="KAK0473620.1"/>
    </source>
</evidence>
<proteinExistence type="predicted"/>
<reference evidence="2" key="1">
    <citation type="submission" date="2023-06" db="EMBL/GenBank/DDBJ databases">
        <authorList>
            <consortium name="Lawrence Berkeley National Laboratory"/>
            <person name="Ahrendt S."/>
            <person name="Sahu N."/>
            <person name="Indic B."/>
            <person name="Wong-Bajracharya J."/>
            <person name="Merenyi Z."/>
            <person name="Ke H.-M."/>
            <person name="Monk M."/>
            <person name="Kocsube S."/>
            <person name="Drula E."/>
            <person name="Lipzen A."/>
            <person name="Balint B."/>
            <person name="Henrissat B."/>
            <person name="Andreopoulos B."/>
            <person name="Martin F.M."/>
            <person name="Harder C.B."/>
            <person name="Rigling D."/>
            <person name="Ford K.L."/>
            <person name="Foster G.D."/>
            <person name="Pangilinan J."/>
            <person name="Papanicolaou A."/>
            <person name="Barry K."/>
            <person name="LaButti K."/>
            <person name="Viragh M."/>
            <person name="Koriabine M."/>
            <person name="Yan M."/>
            <person name="Riley R."/>
            <person name="Champramary S."/>
            <person name="Plett K.L."/>
            <person name="Tsai I.J."/>
            <person name="Slot J."/>
            <person name="Sipos G."/>
            <person name="Plett J."/>
            <person name="Nagy L.G."/>
            <person name="Grigoriev I.V."/>
        </authorList>
    </citation>
    <scope>NUCLEOTIDE SEQUENCE</scope>
    <source>
        <strain evidence="2">ICMP 16352</strain>
    </source>
</reference>
<evidence type="ECO:0000256" key="1">
    <source>
        <dbReference type="SAM" id="MobiDB-lite"/>
    </source>
</evidence>
<organism evidence="2 3">
    <name type="scientific">Armillaria novae-zelandiae</name>
    <dbReference type="NCBI Taxonomy" id="153914"/>
    <lineage>
        <taxon>Eukaryota</taxon>
        <taxon>Fungi</taxon>
        <taxon>Dikarya</taxon>
        <taxon>Basidiomycota</taxon>
        <taxon>Agaricomycotina</taxon>
        <taxon>Agaricomycetes</taxon>
        <taxon>Agaricomycetidae</taxon>
        <taxon>Agaricales</taxon>
        <taxon>Marasmiineae</taxon>
        <taxon>Physalacriaceae</taxon>
        <taxon>Armillaria</taxon>
    </lineage>
</organism>
<accession>A0AA39NXD3</accession>
<dbReference type="AlphaFoldDB" id="A0AA39NXD3"/>
<comment type="caution">
    <text evidence="2">The sequence shown here is derived from an EMBL/GenBank/DDBJ whole genome shotgun (WGS) entry which is preliminary data.</text>
</comment>
<gene>
    <name evidence="2" type="ORF">IW261DRAFT_1569698</name>
</gene>
<keyword evidence="3" id="KW-1185">Reference proteome</keyword>
<name>A0AA39NXD3_9AGAR</name>
<dbReference type="Proteomes" id="UP001175227">
    <property type="component" value="Unassembled WGS sequence"/>
</dbReference>
<protein>
    <submittedName>
        <fullName evidence="2">Uncharacterized protein</fullName>
    </submittedName>
</protein>
<dbReference type="EMBL" id="JAUEPR010000032">
    <property type="protein sequence ID" value="KAK0473620.1"/>
    <property type="molecule type" value="Genomic_DNA"/>
</dbReference>